<proteinExistence type="predicted"/>
<dbReference type="EMBL" id="AWVQ01000359">
    <property type="protein sequence ID" value="ERK70915.1"/>
    <property type="molecule type" value="Genomic_DNA"/>
</dbReference>
<evidence type="ECO:0000313" key="3">
    <source>
        <dbReference type="Proteomes" id="UP000016605"/>
    </source>
</evidence>
<dbReference type="HOGENOM" id="CLU_2351563_0_0_11"/>
<protein>
    <submittedName>
        <fullName evidence="2">Uncharacterized protein</fullName>
    </submittedName>
</protein>
<feature type="region of interest" description="Disordered" evidence="1">
    <location>
        <begin position="33"/>
        <end position="97"/>
    </location>
</feature>
<name>U2R6Q3_LEIAQ</name>
<feature type="compositionally biased region" description="Acidic residues" evidence="1">
    <location>
        <begin position="41"/>
        <end position="54"/>
    </location>
</feature>
<gene>
    <name evidence="2" type="ORF">N136_02733</name>
</gene>
<sequence>METGPGGERHSDDELATALEEEVARITMAIPVVSVTPEPEPSPEPESQPEDEEWVGPPTQAISFEDLPVRRQVEGPQPTFSAWVGAAAPQPPEPQPP</sequence>
<accession>U2R6Q3</accession>
<dbReference type="AlphaFoldDB" id="U2R6Q3"/>
<organism evidence="2 3">
    <name type="scientific">Leifsonia aquatica ATCC 14665</name>
    <dbReference type="NCBI Taxonomy" id="1358026"/>
    <lineage>
        <taxon>Bacteria</taxon>
        <taxon>Bacillati</taxon>
        <taxon>Actinomycetota</taxon>
        <taxon>Actinomycetes</taxon>
        <taxon>Micrococcales</taxon>
        <taxon>Microbacteriaceae</taxon>
        <taxon>Leifsonia</taxon>
    </lineage>
</organism>
<evidence type="ECO:0000313" key="2">
    <source>
        <dbReference type="EMBL" id="ERK70915.1"/>
    </source>
</evidence>
<reference evidence="2 3" key="1">
    <citation type="submission" date="2013-08" db="EMBL/GenBank/DDBJ databases">
        <authorList>
            <person name="Weinstock G."/>
            <person name="Sodergren E."/>
            <person name="Wylie T."/>
            <person name="Fulton L."/>
            <person name="Fulton R."/>
            <person name="Fronick C."/>
            <person name="O'Laughlin M."/>
            <person name="Godfrey J."/>
            <person name="Miner T."/>
            <person name="Herter B."/>
            <person name="Appelbaum E."/>
            <person name="Cordes M."/>
            <person name="Lek S."/>
            <person name="Wollam A."/>
            <person name="Pepin K.H."/>
            <person name="Palsikar V.B."/>
            <person name="Mitreva M."/>
            <person name="Wilson R.K."/>
        </authorList>
    </citation>
    <scope>NUCLEOTIDE SEQUENCE [LARGE SCALE GENOMIC DNA]</scope>
    <source>
        <strain evidence="2 3">ATCC 14665</strain>
    </source>
</reference>
<dbReference type="Proteomes" id="UP000016605">
    <property type="component" value="Unassembled WGS sequence"/>
</dbReference>
<comment type="caution">
    <text evidence="2">The sequence shown here is derived from an EMBL/GenBank/DDBJ whole genome shotgun (WGS) entry which is preliminary data.</text>
</comment>
<evidence type="ECO:0000256" key="1">
    <source>
        <dbReference type="SAM" id="MobiDB-lite"/>
    </source>
</evidence>
<feature type="non-terminal residue" evidence="2">
    <location>
        <position position="97"/>
    </location>
</feature>